<evidence type="ECO:0000313" key="3">
    <source>
        <dbReference type="EMBL" id="ACU54540.1"/>
    </source>
</evidence>
<name>C7M0N2_ACIFD</name>
<dbReference type="InterPro" id="IPR006442">
    <property type="entry name" value="Antitoxin_Phd/YefM"/>
</dbReference>
<dbReference type="GO" id="GO:0097351">
    <property type="term" value="F:toxin sequestering activity"/>
    <property type="evidence" value="ECO:0007669"/>
    <property type="project" value="TreeGrafter"/>
</dbReference>
<dbReference type="Pfam" id="PF02604">
    <property type="entry name" value="PhdYeFM_antitox"/>
    <property type="match status" value="1"/>
</dbReference>
<dbReference type="EMBL" id="CP001631">
    <property type="protein sequence ID" value="ACU54540.1"/>
    <property type="molecule type" value="Genomic_DNA"/>
</dbReference>
<evidence type="ECO:0000256" key="2">
    <source>
        <dbReference type="RuleBase" id="RU362080"/>
    </source>
</evidence>
<sequence>MSTVGIRALKQNASQVVARAAAGEVVTITDRGRPVAQLVPVPEGRVAAFVASGRARPAKGSLAALGAPPDAGAEQPRLSEVVAAMRGGERY</sequence>
<protein>
    <recommendedName>
        <fullName evidence="2">Antitoxin</fullName>
    </recommendedName>
</protein>
<comment type="function">
    <text evidence="2">Antitoxin component of a type II toxin-antitoxin (TA) system.</text>
</comment>
<dbReference type="SUPFAM" id="SSF143120">
    <property type="entry name" value="YefM-like"/>
    <property type="match status" value="1"/>
</dbReference>
<dbReference type="AlphaFoldDB" id="C7M0N2"/>
<dbReference type="HOGENOM" id="CLU_163140_2_2_11"/>
<dbReference type="KEGG" id="afo:Afer_1621"/>
<dbReference type="InterPro" id="IPR051416">
    <property type="entry name" value="phD-YefM_TA_antitoxins"/>
</dbReference>
<comment type="similarity">
    <text evidence="1 2">Belongs to the phD/YefM antitoxin family.</text>
</comment>
<dbReference type="OrthoDB" id="4419580at2"/>
<dbReference type="NCBIfam" id="TIGR01552">
    <property type="entry name" value="phd_fam"/>
    <property type="match status" value="1"/>
</dbReference>
<proteinExistence type="inferred from homology"/>
<gene>
    <name evidence="3" type="ordered locus">Afer_1621</name>
</gene>
<dbReference type="RefSeq" id="WP_015799019.1">
    <property type="nucleotide sequence ID" value="NC_013124.1"/>
</dbReference>
<dbReference type="InterPro" id="IPR036165">
    <property type="entry name" value="YefM-like_sf"/>
</dbReference>
<organism evidence="3 4">
    <name type="scientific">Acidimicrobium ferrooxidans (strain DSM 10331 / JCM 15462 / NBRC 103882 / ICP)</name>
    <dbReference type="NCBI Taxonomy" id="525909"/>
    <lineage>
        <taxon>Bacteria</taxon>
        <taxon>Bacillati</taxon>
        <taxon>Actinomycetota</taxon>
        <taxon>Acidimicrobiia</taxon>
        <taxon>Acidimicrobiales</taxon>
        <taxon>Acidimicrobiaceae</taxon>
        <taxon>Acidimicrobium</taxon>
    </lineage>
</organism>
<dbReference type="PANTHER" id="PTHR35377">
    <property type="entry name" value="ANTITOXIN VAPB49-RELATED-RELATED"/>
    <property type="match status" value="1"/>
</dbReference>
<dbReference type="Gene3D" id="3.40.1620.10">
    <property type="entry name" value="YefM-like domain"/>
    <property type="match status" value="1"/>
</dbReference>
<reference evidence="3 4" key="1">
    <citation type="journal article" date="2009" name="Stand. Genomic Sci.">
        <title>Complete genome sequence of Acidimicrobium ferrooxidans type strain (ICP).</title>
        <authorList>
            <person name="Clum A."/>
            <person name="Nolan M."/>
            <person name="Lang E."/>
            <person name="Glavina Del Rio T."/>
            <person name="Tice H."/>
            <person name="Copeland A."/>
            <person name="Cheng J.F."/>
            <person name="Lucas S."/>
            <person name="Chen F."/>
            <person name="Bruce D."/>
            <person name="Goodwin L."/>
            <person name="Pitluck S."/>
            <person name="Ivanova N."/>
            <person name="Mavrommatis K."/>
            <person name="Mikhailova N."/>
            <person name="Pati A."/>
            <person name="Chen A."/>
            <person name="Palaniappan K."/>
            <person name="Goker M."/>
            <person name="Spring S."/>
            <person name="Land M."/>
            <person name="Hauser L."/>
            <person name="Chang Y.J."/>
            <person name="Jeffries C.C."/>
            <person name="Chain P."/>
            <person name="Bristow J."/>
            <person name="Eisen J.A."/>
            <person name="Markowitz V."/>
            <person name="Hugenholtz P."/>
            <person name="Kyrpides N.C."/>
            <person name="Klenk H.P."/>
            <person name="Lapidus A."/>
        </authorList>
    </citation>
    <scope>NUCLEOTIDE SEQUENCE [LARGE SCALE GENOMIC DNA]</scope>
    <source>
        <strain evidence="4">DSM 10331 / JCM 15462 / NBRC 103882 / ICP</strain>
    </source>
</reference>
<accession>C7M0N2</accession>
<dbReference type="Proteomes" id="UP000000771">
    <property type="component" value="Chromosome"/>
</dbReference>
<evidence type="ECO:0000313" key="4">
    <source>
        <dbReference type="Proteomes" id="UP000000771"/>
    </source>
</evidence>
<keyword evidence="4" id="KW-1185">Reference proteome</keyword>
<dbReference type="PANTHER" id="PTHR35377:SF5">
    <property type="entry name" value="ANTITOXIN VAPB46"/>
    <property type="match status" value="1"/>
</dbReference>
<evidence type="ECO:0000256" key="1">
    <source>
        <dbReference type="ARBA" id="ARBA00009981"/>
    </source>
</evidence>
<dbReference type="eggNOG" id="COG4118">
    <property type="taxonomic scope" value="Bacteria"/>
</dbReference>